<keyword evidence="2" id="KW-1185">Reference proteome</keyword>
<name>A0ABV4XCL2_9CYAN</name>
<gene>
    <name evidence="1" type="ORF">ACE1CC_27095</name>
</gene>
<proteinExistence type="predicted"/>
<comment type="caution">
    <text evidence="1">The sequence shown here is derived from an EMBL/GenBank/DDBJ whole genome shotgun (WGS) entry which is preliminary data.</text>
</comment>
<dbReference type="RefSeq" id="WP_413273543.1">
    <property type="nucleotide sequence ID" value="NZ_JBHFNQ010000204.1"/>
</dbReference>
<reference evidence="1 2" key="1">
    <citation type="submission" date="2024-09" db="EMBL/GenBank/DDBJ databases">
        <title>Floridaenema gen nov. (Aerosakkonemataceae, Aerosakkonematales ord. nov., Cyanobacteria) from benthic tropical and subtropical fresh waters, with the description of four new species.</title>
        <authorList>
            <person name="Moretto J.A."/>
            <person name="Berthold D.E."/>
            <person name="Lefler F.W."/>
            <person name="Huang I.-S."/>
            <person name="Laughinghouse H. IV."/>
        </authorList>
    </citation>
    <scope>NUCLEOTIDE SEQUENCE [LARGE SCALE GENOMIC DNA]</scope>
    <source>
        <strain evidence="1 2">BLCC-F46</strain>
    </source>
</reference>
<accession>A0ABV4XCL2</accession>
<dbReference type="Pfam" id="PF20293">
    <property type="entry name" value="MC6"/>
    <property type="match status" value="1"/>
</dbReference>
<dbReference type="EMBL" id="JBHFNQ010000204">
    <property type="protein sequence ID" value="MFB2880533.1"/>
    <property type="molecule type" value="Genomic_DNA"/>
</dbReference>
<organism evidence="1 2">
    <name type="scientific">Floridaenema aerugineum BLCC-F46</name>
    <dbReference type="NCBI Taxonomy" id="3153654"/>
    <lineage>
        <taxon>Bacteria</taxon>
        <taxon>Bacillati</taxon>
        <taxon>Cyanobacteriota</taxon>
        <taxon>Cyanophyceae</taxon>
        <taxon>Oscillatoriophycideae</taxon>
        <taxon>Aerosakkonematales</taxon>
        <taxon>Aerosakkonemataceae</taxon>
        <taxon>Floridanema</taxon>
        <taxon>Floridanema aerugineum</taxon>
    </lineage>
</organism>
<dbReference type="Proteomes" id="UP001576774">
    <property type="component" value="Unassembled WGS sequence"/>
</dbReference>
<dbReference type="InterPro" id="IPR046897">
    <property type="entry name" value="ABC-3C_MC6"/>
</dbReference>
<evidence type="ECO:0000313" key="2">
    <source>
        <dbReference type="Proteomes" id="UP001576774"/>
    </source>
</evidence>
<evidence type="ECO:0000313" key="1">
    <source>
        <dbReference type="EMBL" id="MFB2880533.1"/>
    </source>
</evidence>
<sequence>MILPTKHISTRNSLLGVGAKIIEQLYYPKTVTSLWNTVSTMPEVATFERFVLTLDLLYMIGAVEIDQGLLRRCHR</sequence>
<protein>
    <submittedName>
        <fullName evidence="1">ABC-three component system middle component 6</fullName>
    </submittedName>
</protein>